<reference evidence="3" key="1">
    <citation type="journal article" date="2018" name="Nat. Microbiol.">
        <title>Leveraging single-cell genomics to expand the fungal tree of life.</title>
        <authorList>
            <person name="Ahrendt S.R."/>
            <person name="Quandt C.A."/>
            <person name="Ciobanu D."/>
            <person name="Clum A."/>
            <person name="Salamov A."/>
            <person name="Andreopoulos B."/>
            <person name="Cheng J.F."/>
            <person name="Woyke T."/>
            <person name="Pelin A."/>
            <person name="Henrissat B."/>
            <person name="Reynolds N.K."/>
            <person name="Benny G.L."/>
            <person name="Smith M.E."/>
            <person name="James T.Y."/>
            <person name="Grigoriev I.V."/>
        </authorList>
    </citation>
    <scope>NUCLEOTIDE SEQUENCE [LARGE SCALE GENOMIC DNA]</scope>
    <source>
        <strain evidence="3">RSA 1356</strain>
    </source>
</reference>
<feature type="transmembrane region" description="Helical" evidence="1">
    <location>
        <begin position="12"/>
        <end position="31"/>
    </location>
</feature>
<name>A0A4V1IXE4_9FUNG</name>
<evidence type="ECO:0000313" key="2">
    <source>
        <dbReference type="EMBL" id="RKP10769.1"/>
    </source>
</evidence>
<keyword evidence="1" id="KW-0812">Transmembrane</keyword>
<evidence type="ECO:0000256" key="1">
    <source>
        <dbReference type="SAM" id="Phobius"/>
    </source>
</evidence>
<dbReference type="EMBL" id="KZ992438">
    <property type="protein sequence ID" value="RKP10769.1"/>
    <property type="molecule type" value="Genomic_DNA"/>
</dbReference>
<organism evidence="2 3">
    <name type="scientific">Thamnocephalis sphaerospora</name>
    <dbReference type="NCBI Taxonomy" id="78915"/>
    <lineage>
        <taxon>Eukaryota</taxon>
        <taxon>Fungi</taxon>
        <taxon>Fungi incertae sedis</taxon>
        <taxon>Zoopagomycota</taxon>
        <taxon>Zoopagomycotina</taxon>
        <taxon>Zoopagomycetes</taxon>
        <taxon>Zoopagales</taxon>
        <taxon>Sigmoideomycetaceae</taxon>
        <taxon>Thamnocephalis</taxon>
    </lineage>
</organism>
<keyword evidence="1" id="KW-0472">Membrane</keyword>
<dbReference type="AlphaFoldDB" id="A0A4V1IXE4"/>
<proteinExistence type="predicted"/>
<accession>A0A4V1IXE4</accession>
<evidence type="ECO:0000313" key="3">
    <source>
        <dbReference type="Proteomes" id="UP000271241"/>
    </source>
</evidence>
<feature type="transmembrane region" description="Helical" evidence="1">
    <location>
        <begin position="51"/>
        <end position="69"/>
    </location>
</feature>
<protein>
    <submittedName>
        <fullName evidence="2">Uncharacterized protein</fullName>
    </submittedName>
</protein>
<sequence>MANLFISLESCGCHFATVAVIILCLIDAVHAKSRRGGSSSIGGGGDCDASCYVPIILGIVALTTIYCVLRHYIRKRRRAQIQKAQEAQANADAAAAAVAPMTEKPNVAYQTVTIDPSAHVASQYYAPGANAMYTPHPAGQPYAAQAPYGAQPSYVAQPLSPQPVYPASGTVAYPTVTAAPVYYAPPAVSATGAGQPIGAFATPILANREADNIETAPAPPISSAPAPAHLSSSNAYANVKL</sequence>
<keyword evidence="1" id="KW-1133">Transmembrane helix</keyword>
<dbReference type="Proteomes" id="UP000271241">
    <property type="component" value="Unassembled WGS sequence"/>
</dbReference>
<keyword evidence="3" id="KW-1185">Reference proteome</keyword>
<gene>
    <name evidence="2" type="ORF">THASP1DRAFT_27475</name>
</gene>